<feature type="signal peptide" evidence="2">
    <location>
        <begin position="1"/>
        <end position="31"/>
    </location>
</feature>
<dbReference type="OrthoDB" id="9766989at2"/>
<accession>A0A2R4VQL7</accession>
<evidence type="ECO:0000313" key="3">
    <source>
        <dbReference type="EMBL" id="AWB06744.1"/>
    </source>
</evidence>
<geneLocation type="plasmid" evidence="3 4">
    <name>pYZ1</name>
</geneLocation>
<protein>
    <submittedName>
        <fullName evidence="3">ABC transporter substrate-binding protein</fullName>
    </submittedName>
</protein>
<dbReference type="EMBL" id="CP028902">
    <property type="protein sequence ID" value="AWB06744.1"/>
    <property type="molecule type" value="Genomic_DNA"/>
</dbReference>
<evidence type="ECO:0000313" key="4">
    <source>
        <dbReference type="Proteomes" id="UP000077405"/>
    </source>
</evidence>
<keyword evidence="4" id="KW-1185">Reference proteome</keyword>
<dbReference type="SUPFAM" id="SSF53850">
    <property type="entry name" value="Periplasmic binding protein-like II"/>
    <property type="match status" value="1"/>
</dbReference>
<evidence type="ECO:0000256" key="2">
    <source>
        <dbReference type="SAM" id="SignalP"/>
    </source>
</evidence>
<sequence length="455" mass="48921">MLRTSRTVARTLRNAAAALAVLLLSGTAAFAQDASGKLVIVTSFPKDMTTAFQQAYQKANPKVTVEILNRNTNAGVKYLQETASNNGVDLFWASAPDAFEVLKGAGLLQPYKPKVEGIPEKVGAYPVNDPEGMYAGFAASGYGIMWNSRYMKANGLPIPKEWADLTKPAYYDHVAISAPSRSGTTHLTIETILQGEGWEKGWRTNKEMAGNYRTITERSFGVPDGVNSGAFGVGIVIDFFALSSQASGFPVEFAYPTVTTIVPANVAVVKNAPNKAAAEGFVDFLLSPKGQEVLLEPAIRRLPVNPVTYEKAPAGYPNPFKDKSLGSQVNFDVNVSQARYNVVDALFDQLVTFQLDDLKAATQAIHKAEAALAKKPNDKAKALLAEARDLVAAMPVTAEQAADPQLAGAFTVERKSAKDAVPERQAQVEQKWAAFAKENYASARKKADEAAALAR</sequence>
<dbReference type="Gene3D" id="3.40.190.10">
    <property type="entry name" value="Periplasmic binding protein-like II"/>
    <property type="match status" value="2"/>
</dbReference>
<keyword evidence="3" id="KW-0614">Plasmid</keyword>
<name>A0A2R4VQL7_9PROT</name>
<proteinExistence type="predicted"/>
<organism evidence="3 4">
    <name type="scientific">Azospirillum humicireducens</name>
    <dbReference type="NCBI Taxonomy" id="1226968"/>
    <lineage>
        <taxon>Bacteria</taxon>
        <taxon>Pseudomonadati</taxon>
        <taxon>Pseudomonadota</taxon>
        <taxon>Alphaproteobacteria</taxon>
        <taxon>Rhodospirillales</taxon>
        <taxon>Azospirillaceae</taxon>
        <taxon>Azospirillum</taxon>
    </lineage>
</organism>
<dbReference type="Pfam" id="PF13343">
    <property type="entry name" value="SBP_bac_6"/>
    <property type="match status" value="1"/>
</dbReference>
<keyword evidence="1 2" id="KW-0732">Signal</keyword>
<reference evidence="3 4" key="1">
    <citation type="submission" date="2018-04" db="EMBL/GenBank/DDBJ databases">
        <title>Complete genome sequence of the nitrogen-fixing bacterium Azospirillum humicireducens type strain SgZ-5.</title>
        <authorList>
            <person name="Yu Z."/>
        </authorList>
    </citation>
    <scope>NUCLEOTIDE SEQUENCE [LARGE SCALE GENOMIC DNA]</scope>
    <source>
        <strain evidence="3 4">SgZ-5</strain>
        <plasmid evidence="3 4">pYZ1</plasmid>
    </source>
</reference>
<dbReference type="PANTHER" id="PTHR30006">
    <property type="entry name" value="THIAMINE-BINDING PERIPLASMIC PROTEIN-RELATED"/>
    <property type="match status" value="1"/>
</dbReference>
<dbReference type="AlphaFoldDB" id="A0A2R4VQL7"/>
<dbReference type="RefSeq" id="WP_108547050.1">
    <property type="nucleotide sequence ID" value="NZ_CP028902.1"/>
</dbReference>
<dbReference type="Proteomes" id="UP000077405">
    <property type="component" value="Plasmid pYZ1"/>
</dbReference>
<dbReference type="PANTHER" id="PTHR30006:SF25">
    <property type="entry name" value="PHOSPHOGLYCERATE TRANSPORT REGULATORY PROTEIN PGTC"/>
    <property type="match status" value="1"/>
</dbReference>
<dbReference type="GO" id="GO:0030288">
    <property type="term" value="C:outer membrane-bounded periplasmic space"/>
    <property type="evidence" value="ECO:0007669"/>
    <property type="project" value="TreeGrafter"/>
</dbReference>
<feature type="chain" id="PRO_5015351318" evidence="2">
    <location>
        <begin position="32"/>
        <end position="455"/>
    </location>
</feature>
<dbReference type="KEGG" id="ahu:A6A40_16955"/>
<gene>
    <name evidence="3" type="ORF">A6A40_16955</name>
</gene>
<evidence type="ECO:0000256" key="1">
    <source>
        <dbReference type="ARBA" id="ARBA00022729"/>
    </source>
</evidence>